<dbReference type="InterPro" id="IPR001581">
    <property type="entry name" value="Leukemia_IF/oncostatin"/>
</dbReference>
<organism evidence="6 7">
    <name type="scientific">Erinaceus europaeus</name>
    <name type="common">Western European hedgehog</name>
    <dbReference type="NCBI Taxonomy" id="9365"/>
    <lineage>
        <taxon>Eukaryota</taxon>
        <taxon>Metazoa</taxon>
        <taxon>Chordata</taxon>
        <taxon>Craniata</taxon>
        <taxon>Vertebrata</taxon>
        <taxon>Euteleostomi</taxon>
        <taxon>Mammalia</taxon>
        <taxon>Eutheria</taxon>
        <taxon>Laurasiatheria</taxon>
        <taxon>Eulipotyphla</taxon>
        <taxon>Erinaceidae</taxon>
        <taxon>Erinaceinae</taxon>
        <taxon>Erinaceus</taxon>
    </lineage>
</organism>
<keyword evidence="2" id="KW-0202">Cytokine</keyword>
<feature type="region of interest" description="Disordered" evidence="4">
    <location>
        <begin position="141"/>
        <end position="166"/>
    </location>
</feature>
<dbReference type="InterPro" id="IPR039578">
    <property type="entry name" value="OSM"/>
</dbReference>
<dbReference type="InterPro" id="IPR009079">
    <property type="entry name" value="4_helix_cytokine-like_core"/>
</dbReference>
<dbReference type="Gene3D" id="1.20.1250.10">
    <property type="match status" value="1"/>
</dbReference>
<evidence type="ECO:0000313" key="6">
    <source>
        <dbReference type="Proteomes" id="UP001652624"/>
    </source>
</evidence>
<evidence type="ECO:0000256" key="2">
    <source>
        <dbReference type="ARBA" id="ARBA00022514"/>
    </source>
</evidence>
<feature type="chain" id="PRO_5046961768" evidence="5">
    <location>
        <begin position="27"/>
        <end position="221"/>
    </location>
</feature>
<dbReference type="PANTHER" id="PTHR14261">
    <property type="entry name" value="ONCOSTATIN M"/>
    <property type="match status" value="1"/>
</dbReference>
<keyword evidence="3" id="KW-0964">Secreted</keyword>
<sequence>MRAQPTRRTLFCLALGLSLLSSAAVARCSASFHDLLGQLQKQTAVLQRPSLLLEPHMQVQGLNMENLKRLCLPEYSEDFPKEAALRALSRPSFLRTLLTTLDEDTLRRLKELLLQLPAVPHYALPSVRGFNNNVRCMAQLLPAPEESGRTPRPTPRPTPRLPTSTPGSFQWKVATCRFLGGFHHFMLSVGRIFGDWAQTPGHSGRHSRTAPPRRGSRRGSR</sequence>
<evidence type="ECO:0000256" key="5">
    <source>
        <dbReference type="SAM" id="SignalP"/>
    </source>
</evidence>
<proteinExistence type="predicted"/>
<name>A0ABM3XJ25_ERIEU</name>
<keyword evidence="6" id="KW-1185">Reference proteome</keyword>
<evidence type="ECO:0000256" key="1">
    <source>
        <dbReference type="ARBA" id="ARBA00004613"/>
    </source>
</evidence>
<keyword evidence="5" id="KW-0732">Signal</keyword>
<comment type="subcellular location">
    <subcellularLocation>
        <location evidence="1">Secreted</location>
    </subcellularLocation>
</comment>
<dbReference type="Proteomes" id="UP001652624">
    <property type="component" value="Chromosome 6"/>
</dbReference>
<accession>A0ABM3XJ25</accession>
<dbReference type="RefSeq" id="XP_060048821.1">
    <property type="nucleotide sequence ID" value="XM_060192838.1"/>
</dbReference>
<dbReference type="SMART" id="SM00080">
    <property type="entry name" value="LIF_OSM"/>
    <property type="match status" value="1"/>
</dbReference>
<evidence type="ECO:0000256" key="4">
    <source>
        <dbReference type="SAM" id="MobiDB-lite"/>
    </source>
</evidence>
<evidence type="ECO:0000256" key="3">
    <source>
        <dbReference type="ARBA" id="ARBA00022525"/>
    </source>
</evidence>
<reference evidence="7" key="1">
    <citation type="submission" date="2025-08" db="UniProtKB">
        <authorList>
            <consortium name="RefSeq"/>
        </authorList>
    </citation>
    <scope>IDENTIFICATION</scope>
</reference>
<gene>
    <name evidence="7" type="primary">OSM</name>
</gene>
<dbReference type="PANTHER" id="PTHR14261:SF0">
    <property type="entry name" value="ONCOSTATIN-M"/>
    <property type="match status" value="1"/>
</dbReference>
<dbReference type="Pfam" id="PF01291">
    <property type="entry name" value="LIF_OSM"/>
    <property type="match status" value="1"/>
</dbReference>
<dbReference type="SUPFAM" id="SSF47266">
    <property type="entry name" value="4-helical cytokines"/>
    <property type="match status" value="1"/>
</dbReference>
<feature type="signal peptide" evidence="5">
    <location>
        <begin position="1"/>
        <end position="26"/>
    </location>
</feature>
<evidence type="ECO:0000313" key="7">
    <source>
        <dbReference type="RefSeq" id="XP_060048821.1"/>
    </source>
</evidence>
<protein>
    <submittedName>
        <fullName evidence="7">Oncostatin-M isoform X1</fullName>
    </submittedName>
</protein>
<dbReference type="GeneID" id="132539062"/>
<feature type="region of interest" description="Disordered" evidence="4">
    <location>
        <begin position="199"/>
        <end position="221"/>
    </location>
</feature>